<evidence type="ECO:0000256" key="6">
    <source>
        <dbReference type="ARBA" id="ARBA00023136"/>
    </source>
</evidence>
<evidence type="ECO:0000256" key="4">
    <source>
        <dbReference type="ARBA" id="ARBA00022989"/>
    </source>
</evidence>
<feature type="transmembrane region" description="Helical" evidence="9">
    <location>
        <begin position="56"/>
        <end position="74"/>
    </location>
</feature>
<dbReference type="PROSITE" id="PS50262">
    <property type="entry name" value="G_PROTEIN_RECEP_F1_2"/>
    <property type="match status" value="1"/>
</dbReference>
<feature type="transmembrane region" description="Helical" evidence="9">
    <location>
        <begin position="136"/>
        <end position="158"/>
    </location>
</feature>
<feature type="transmembrane region" description="Helical" evidence="9">
    <location>
        <begin position="178"/>
        <end position="207"/>
    </location>
</feature>
<evidence type="ECO:0000256" key="8">
    <source>
        <dbReference type="ARBA" id="ARBA00023224"/>
    </source>
</evidence>
<keyword evidence="8" id="KW-0807">Transducer</keyword>
<keyword evidence="6 9" id="KW-0472">Membrane</keyword>
<reference evidence="11" key="4">
    <citation type="submission" date="2025-08" db="UniProtKB">
        <authorList>
            <consortium name="Ensembl"/>
        </authorList>
    </citation>
    <scope>IDENTIFICATION</scope>
</reference>
<name>A0A4W4GZB3_ELEEL</name>
<proteinExistence type="predicted"/>
<evidence type="ECO:0000256" key="2">
    <source>
        <dbReference type="ARBA" id="ARBA00022475"/>
    </source>
</evidence>
<evidence type="ECO:0000256" key="1">
    <source>
        <dbReference type="ARBA" id="ARBA00004651"/>
    </source>
</evidence>
<keyword evidence="4 9" id="KW-1133">Transmembrane helix</keyword>
<dbReference type="Pfam" id="PF00001">
    <property type="entry name" value="7tm_1"/>
    <property type="match status" value="1"/>
</dbReference>
<reference evidence="12" key="1">
    <citation type="journal article" date="2014" name="Science">
        <title>Nonhuman genetics. Genomic basis for the convergent evolution of electric organs.</title>
        <authorList>
            <person name="Gallant J.R."/>
            <person name="Traeger L.L."/>
            <person name="Volkening J.D."/>
            <person name="Moffett H."/>
            <person name="Chen P.H."/>
            <person name="Novina C.D."/>
            <person name="Phillips G.N.Jr."/>
            <person name="Anand R."/>
            <person name="Wells G.B."/>
            <person name="Pinch M."/>
            <person name="Guth R."/>
            <person name="Unguez G.A."/>
            <person name="Albert J.S."/>
            <person name="Zakon H.H."/>
            <person name="Samanta M.P."/>
            <person name="Sussman M.R."/>
        </authorList>
    </citation>
    <scope>NUCLEOTIDE SEQUENCE [LARGE SCALE GENOMIC DNA]</scope>
</reference>
<dbReference type="PANTHER" id="PTHR24231:SF48">
    <property type="entry name" value="G-PROTEIN COUPLED RECEPTORS FAMILY 1 PROFILE DOMAIN-CONTAINING PROTEIN"/>
    <property type="match status" value="1"/>
</dbReference>
<reference evidence="11" key="3">
    <citation type="submission" date="2020-05" db="EMBL/GenBank/DDBJ databases">
        <title>Electrophorus electricus (electric eel) genome, fEleEle1, primary haplotype.</title>
        <authorList>
            <person name="Myers G."/>
            <person name="Meyer A."/>
            <person name="Fedrigo O."/>
            <person name="Formenti G."/>
            <person name="Rhie A."/>
            <person name="Tracey A."/>
            <person name="Sims Y."/>
            <person name="Jarvis E.D."/>
        </authorList>
    </citation>
    <scope>NUCLEOTIDE SEQUENCE [LARGE SCALE GENOMIC DNA]</scope>
</reference>
<keyword evidence="7" id="KW-0675">Receptor</keyword>
<evidence type="ECO:0000259" key="10">
    <source>
        <dbReference type="PROSITE" id="PS50262"/>
    </source>
</evidence>
<comment type="subcellular location">
    <subcellularLocation>
        <location evidence="1">Cell membrane</location>
        <topology evidence="1">Multi-pass membrane protein</topology>
    </subcellularLocation>
</comment>
<evidence type="ECO:0000313" key="12">
    <source>
        <dbReference type="Proteomes" id="UP000314983"/>
    </source>
</evidence>
<organism evidence="11 12">
    <name type="scientific">Electrophorus electricus</name>
    <name type="common">Electric eel</name>
    <name type="synonym">Gymnotus electricus</name>
    <dbReference type="NCBI Taxonomy" id="8005"/>
    <lineage>
        <taxon>Eukaryota</taxon>
        <taxon>Metazoa</taxon>
        <taxon>Chordata</taxon>
        <taxon>Craniata</taxon>
        <taxon>Vertebrata</taxon>
        <taxon>Euteleostomi</taxon>
        <taxon>Actinopterygii</taxon>
        <taxon>Neopterygii</taxon>
        <taxon>Teleostei</taxon>
        <taxon>Ostariophysi</taxon>
        <taxon>Gymnotiformes</taxon>
        <taxon>Gymnotoidei</taxon>
        <taxon>Gymnotidae</taxon>
        <taxon>Electrophorus</taxon>
    </lineage>
</organism>
<dbReference type="GO" id="GO:0005886">
    <property type="term" value="C:plasma membrane"/>
    <property type="evidence" value="ECO:0007669"/>
    <property type="project" value="UniProtKB-SubCell"/>
</dbReference>
<keyword evidence="12" id="KW-1185">Reference proteome</keyword>
<keyword evidence="3 9" id="KW-0812">Transmembrane</keyword>
<dbReference type="GO" id="GO:0004930">
    <property type="term" value="F:G protein-coupled receptor activity"/>
    <property type="evidence" value="ECO:0007669"/>
    <property type="project" value="UniProtKB-KW"/>
</dbReference>
<dbReference type="Gene3D" id="1.20.1070.10">
    <property type="entry name" value="Rhodopsin 7-helix transmembrane proteins"/>
    <property type="match status" value="1"/>
</dbReference>
<keyword evidence="5" id="KW-0297">G-protein coupled receptor</keyword>
<feature type="transmembrane region" description="Helical" evidence="9">
    <location>
        <begin position="94"/>
        <end position="116"/>
    </location>
</feature>
<feature type="domain" description="G-protein coupled receptors family 1 profile" evidence="10">
    <location>
        <begin position="33"/>
        <end position="295"/>
    </location>
</feature>
<dbReference type="Proteomes" id="UP000314983">
    <property type="component" value="Chromosome 15"/>
</dbReference>
<dbReference type="InterPro" id="IPR000276">
    <property type="entry name" value="GPCR_Rhodpsn"/>
</dbReference>
<dbReference type="Ensembl" id="ENSEEET00000042023.2">
    <property type="protein sequence ID" value="ENSEEEP00000041542.2"/>
    <property type="gene ID" value="ENSEEEG00000019647.2"/>
</dbReference>
<evidence type="ECO:0000256" key="3">
    <source>
        <dbReference type="ARBA" id="ARBA00022692"/>
    </source>
</evidence>
<protein>
    <recommendedName>
        <fullName evidence="10">G-protein coupled receptors family 1 profile domain-containing protein</fullName>
    </recommendedName>
</protein>
<evidence type="ECO:0000313" key="11">
    <source>
        <dbReference type="Ensembl" id="ENSEEEP00000041542.2"/>
    </source>
</evidence>
<accession>A0A4W4GZB3</accession>
<dbReference type="AlphaFoldDB" id="A0A4W4GZB3"/>
<dbReference type="PRINTS" id="PR01157">
    <property type="entry name" value="P2YPURNOCPTR"/>
</dbReference>
<feature type="transmembrane region" description="Helical" evidence="9">
    <location>
        <begin position="228"/>
        <end position="247"/>
    </location>
</feature>
<sequence length="328" mass="37925">MEFKQSCNCSVSDFKHRVYPAVYLFIFFLGLAANLVSLWSFISVRRTKKRFSSVKIFMLNLLISDLMLVSSLPFRAAYYIMESHWAFGDITCRLMSFVFYTNMYGSVYFLMMLSIVRFMAIMKPYKFTQLQSSQAWLTCACVWLAVSLTTVPLLSAGTYQELLGQVKCLELDLSRVNIFITLNKVAVCVGFILPLIVISVCYIIVVYKFQRLRKVPQRENHQYNKSCLLVLMVLLIFFICFMPYHVVRTLFLEAEKEVYEKGYEATCEYIVLIRKAAVLTLCLAAGNSVLDPLLFFFAGENFWSFLQKKKERAQSRAFNQGLNARRGS</sequence>
<feature type="transmembrane region" description="Helical" evidence="9">
    <location>
        <begin position="21"/>
        <end position="44"/>
    </location>
</feature>
<keyword evidence="2" id="KW-1003">Cell membrane</keyword>
<dbReference type="PRINTS" id="PR00237">
    <property type="entry name" value="GPCRRHODOPSN"/>
</dbReference>
<dbReference type="GeneTree" id="ENSGT01150000286937"/>
<reference evidence="12" key="2">
    <citation type="journal article" date="2017" name="Sci. Adv.">
        <title>A tail of two voltages: Proteomic comparison of the three electric organs of the electric eel.</title>
        <authorList>
            <person name="Traeger L.L."/>
            <person name="Sabat G."/>
            <person name="Barrett-Wilt G.A."/>
            <person name="Wells G.B."/>
            <person name="Sussman M.R."/>
        </authorList>
    </citation>
    <scope>NUCLEOTIDE SEQUENCE [LARGE SCALE GENOMIC DNA]</scope>
</reference>
<evidence type="ECO:0000256" key="5">
    <source>
        <dbReference type="ARBA" id="ARBA00023040"/>
    </source>
</evidence>
<evidence type="ECO:0000256" key="9">
    <source>
        <dbReference type="SAM" id="Phobius"/>
    </source>
</evidence>
<dbReference type="PANTHER" id="PTHR24231">
    <property type="entry name" value="PURINOCEPTOR-RELATED G-PROTEIN COUPLED RECEPTOR"/>
    <property type="match status" value="1"/>
</dbReference>
<evidence type="ECO:0000256" key="7">
    <source>
        <dbReference type="ARBA" id="ARBA00023170"/>
    </source>
</evidence>
<dbReference type="SUPFAM" id="SSF81321">
    <property type="entry name" value="Family A G protein-coupled receptor-like"/>
    <property type="match status" value="1"/>
</dbReference>
<reference evidence="11" key="5">
    <citation type="submission" date="2025-09" db="UniProtKB">
        <authorList>
            <consortium name="Ensembl"/>
        </authorList>
    </citation>
    <scope>IDENTIFICATION</scope>
</reference>
<dbReference type="InterPro" id="IPR017452">
    <property type="entry name" value="GPCR_Rhodpsn_7TM"/>
</dbReference>
<gene>
    <name evidence="11" type="primary">CYSLTR2</name>
</gene>